<dbReference type="PANTHER" id="PTHR42840:SF10">
    <property type="entry name" value="BINDING ROSSMANN FOLD OXIDOREDUCTASE, PUTATIVE-RELATED"/>
    <property type="match status" value="1"/>
</dbReference>
<feature type="domain" description="GFO/IDH/MocA-like oxidoreductase" evidence="3">
    <location>
        <begin position="137"/>
        <end position="267"/>
    </location>
</feature>
<organism evidence="4 5">
    <name type="scientific">Niveomyces insectorum RCEF 264</name>
    <dbReference type="NCBI Taxonomy" id="1081102"/>
    <lineage>
        <taxon>Eukaryota</taxon>
        <taxon>Fungi</taxon>
        <taxon>Dikarya</taxon>
        <taxon>Ascomycota</taxon>
        <taxon>Pezizomycotina</taxon>
        <taxon>Sordariomycetes</taxon>
        <taxon>Hypocreomycetidae</taxon>
        <taxon>Hypocreales</taxon>
        <taxon>Cordycipitaceae</taxon>
        <taxon>Niveomyces</taxon>
    </lineage>
</organism>
<accession>A0A167SLB6</accession>
<proteinExistence type="inferred from homology"/>
<dbReference type="GO" id="GO:0000166">
    <property type="term" value="F:nucleotide binding"/>
    <property type="evidence" value="ECO:0007669"/>
    <property type="project" value="InterPro"/>
</dbReference>
<dbReference type="Gene3D" id="3.40.50.720">
    <property type="entry name" value="NAD(P)-binding Rossmann-like Domain"/>
    <property type="match status" value="1"/>
</dbReference>
<keyword evidence="5" id="KW-1185">Reference proteome</keyword>
<name>A0A167SLB6_9HYPO</name>
<dbReference type="Proteomes" id="UP000076874">
    <property type="component" value="Unassembled WGS sequence"/>
</dbReference>
<dbReference type="EMBL" id="AZHD01000010">
    <property type="protein sequence ID" value="OAA59729.1"/>
    <property type="molecule type" value="Genomic_DNA"/>
</dbReference>
<dbReference type="Pfam" id="PF01408">
    <property type="entry name" value="GFO_IDH_MocA"/>
    <property type="match status" value="1"/>
</dbReference>
<dbReference type="SUPFAM" id="SSF51735">
    <property type="entry name" value="NAD(P)-binding Rossmann-fold domains"/>
    <property type="match status" value="1"/>
</dbReference>
<dbReference type="SUPFAM" id="SSF55347">
    <property type="entry name" value="Glyceraldehyde-3-phosphate dehydrogenase-like, C-terminal domain"/>
    <property type="match status" value="1"/>
</dbReference>
<sequence length="367" mass="39737">MSNARRLKVGLIGLGRLGSIRARILATQQPRVDFVAACDTKPGADKWAAENLPATVKFFADPADLMKNSGVEAVLIATATATHAPLVVQALDLGLHVMCEKPISTDIVTTEEVLAKVASKPNQVFLLPFSKRYDPSYRATRKLIDDGALGEVHAIESHNADQQDPTGFFVTFSALSGGIFIDVGIHDIDIARYFLDPKLGLKNPKKQVNRVFAVGQNAVYGDLAKFGDVDNGWGMVEFANGKILTVHLGRTLTNGYEASTRVYGTKAHSIVNGNSTLNRIEIRDQYGVRTATTPDAFALYDRSFVNDIAEFANAVLDGSPLTCTPEDAYEAAKIVAALRHSYQLGQPVLFDDDGRPILQPLAKTNGH</sequence>
<dbReference type="STRING" id="1081102.A0A167SLB6"/>
<dbReference type="GO" id="GO:0016491">
    <property type="term" value="F:oxidoreductase activity"/>
    <property type="evidence" value="ECO:0007669"/>
    <property type="project" value="TreeGrafter"/>
</dbReference>
<dbReference type="InterPro" id="IPR000683">
    <property type="entry name" value="Gfo/Idh/MocA-like_OxRdtase_N"/>
</dbReference>
<gene>
    <name evidence="4" type="ORF">SPI_05927</name>
</gene>
<dbReference type="InterPro" id="IPR055170">
    <property type="entry name" value="GFO_IDH_MocA-like_dom"/>
</dbReference>
<dbReference type="PANTHER" id="PTHR42840">
    <property type="entry name" value="NAD(P)-BINDING ROSSMANN-FOLD SUPERFAMILY PROTEIN-RELATED"/>
    <property type="match status" value="1"/>
</dbReference>
<protein>
    <submittedName>
        <fullName evidence="4">NAD binding Rossmann fold oxidoreductase</fullName>
    </submittedName>
</protein>
<dbReference type="Gene3D" id="3.30.360.10">
    <property type="entry name" value="Dihydrodipicolinate Reductase, domain 2"/>
    <property type="match status" value="1"/>
</dbReference>
<feature type="domain" description="Gfo/Idh/MocA-like oxidoreductase N-terminal" evidence="2">
    <location>
        <begin position="7"/>
        <end position="125"/>
    </location>
</feature>
<comment type="caution">
    <text evidence="4">The sequence shown here is derived from an EMBL/GenBank/DDBJ whole genome shotgun (WGS) entry which is preliminary data.</text>
</comment>
<evidence type="ECO:0000313" key="5">
    <source>
        <dbReference type="Proteomes" id="UP000076874"/>
    </source>
</evidence>
<dbReference type="InterPro" id="IPR036291">
    <property type="entry name" value="NAD(P)-bd_dom_sf"/>
</dbReference>
<dbReference type="OrthoDB" id="446809at2759"/>
<dbReference type="Pfam" id="PF22725">
    <property type="entry name" value="GFO_IDH_MocA_C3"/>
    <property type="match status" value="1"/>
</dbReference>
<evidence type="ECO:0000259" key="3">
    <source>
        <dbReference type="Pfam" id="PF22725"/>
    </source>
</evidence>
<dbReference type="FunFam" id="3.30.360.10:FF:000017">
    <property type="entry name" value="Oxidoreductase family NAD-binding Rossmann fold"/>
    <property type="match status" value="1"/>
</dbReference>
<comment type="similarity">
    <text evidence="1">Belongs to the Gfo/Idh/MocA family.</text>
</comment>
<dbReference type="GO" id="GO:0006740">
    <property type="term" value="P:NADPH regeneration"/>
    <property type="evidence" value="ECO:0007669"/>
    <property type="project" value="TreeGrafter"/>
</dbReference>
<evidence type="ECO:0000259" key="2">
    <source>
        <dbReference type="Pfam" id="PF01408"/>
    </source>
</evidence>
<evidence type="ECO:0000313" key="4">
    <source>
        <dbReference type="EMBL" id="OAA59729.1"/>
    </source>
</evidence>
<dbReference type="AlphaFoldDB" id="A0A167SLB6"/>
<reference evidence="4 5" key="1">
    <citation type="journal article" date="2016" name="Genome Biol. Evol.">
        <title>Divergent and convergent evolution of fungal pathogenicity.</title>
        <authorList>
            <person name="Shang Y."/>
            <person name="Xiao G."/>
            <person name="Zheng P."/>
            <person name="Cen K."/>
            <person name="Zhan S."/>
            <person name="Wang C."/>
        </authorList>
    </citation>
    <scope>NUCLEOTIDE SEQUENCE [LARGE SCALE GENOMIC DNA]</scope>
    <source>
        <strain evidence="4 5">RCEF 264</strain>
    </source>
</reference>
<dbReference type="GO" id="GO:0005737">
    <property type="term" value="C:cytoplasm"/>
    <property type="evidence" value="ECO:0007669"/>
    <property type="project" value="TreeGrafter"/>
</dbReference>
<evidence type="ECO:0000256" key="1">
    <source>
        <dbReference type="ARBA" id="ARBA00010928"/>
    </source>
</evidence>